<feature type="compositionally biased region" description="Polar residues" evidence="2">
    <location>
        <begin position="535"/>
        <end position="549"/>
    </location>
</feature>
<dbReference type="InterPro" id="IPR001849">
    <property type="entry name" value="PH_domain"/>
</dbReference>
<feature type="region of interest" description="Disordered" evidence="2">
    <location>
        <begin position="531"/>
        <end position="591"/>
    </location>
</feature>
<dbReference type="SMART" id="SM00233">
    <property type="entry name" value="PH"/>
    <property type="match status" value="1"/>
</dbReference>
<dbReference type="InterPro" id="IPR046868">
    <property type="entry name" value="BAR_4"/>
</dbReference>
<name>A0A384JAP3_BOTFB</name>
<dbReference type="PANTHER" id="PTHR31941:SF16">
    <property type="entry name" value="PHOSPHATIDYLINOSITOL 4,5-BISPHOSPHATE-BINDING PROTEIN SLM1-RELATED"/>
    <property type="match status" value="1"/>
</dbReference>
<proteinExistence type="predicted"/>
<dbReference type="RefSeq" id="XP_024547232.1">
    <property type="nucleotide sequence ID" value="XM_024691461.1"/>
</dbReference>
<reference evidence="4 5" key="3">
    <citation type="journal article" date="2017" name="Mol. Plant Pathol.">
        <title>A gapless genome sequence of the fungus Botrytis cinerea.</title>
        <authorList>
            <person name="Van Kan J.A."/>
            <person name="Stassen J.H."/>
            <person name="Mosbach A."/>
            <person name="Van Der Lee T.A."/>
            <person name="Faino L."/>
            <person name="Farmer A.D."/>
            <person name="Papasotiriou D.G."/>
            <person name="Zhou S."/>
            <person name="Seidl M.F."/>
            <person name="Cottam E."/>
            <person name="Edel D."/>
            <person name="Hahn M."/>
            <person name="Schwartz D.C."/>
            <person name="Dietrich R.A."/>
            <person name="Widdison S."/>
            <person name="Scalliet G."/>
        </authorList>
    </citation>
    <scope>NUCLEOTIDE SEQUENCE [LARGE SCALE GENOMIC DNA]</scope>
    <source>
        <strain evidence="4 5">B05.10</strain>
    </source>
</reference>
<evidence type="ECO:0000259" key="3">
    <source>
        <dbReference type="PROSITE" id="PS50003"/>
    </source>
</evidence>
<feature type="region of interest" description="Disordered" evidence="2">
    <location>
        <begin position="87"/>
        <end position="126"/>
    </location>
</feature>
<evidence type="ECO:0000256" key="2">
    <source>
        <dbReference type="SAM" id="MobiDB-lite"/>
    </source>
</evidence>
<feature type="domain" description="PH" evidence="3">
    <location>
        <begin position="417"/>
        <end position="520"/>
    </location>
</feature>
<dbReference type="EMBL" id="CP009806">
    <property type="protein sequence ID" value="ATZ47374.1"/>
    <property type="molecule type" value="Genomic_DNA"/>
</dbReference>
<dbReference type="PROSITE" id="PS50003">
    <property type="entry name" value="PH_DOMAIN"/>
    <property type="match status" value="1"/>
</dbReference>
<dbReference type="Gene3D" id="2.30.29.30">
    <property type="entry name" value="Pleckstrin-homology domain (PH domain)/Phosphotyrosine-binding domain (PTB)"/>
    <property type="match status" value="1"/>
</dbReference>
<dbReference type="Pfam" id="PF20399">
    <property type="entry name" value="PH_20"/>
    <property type="match status" value="1"/>
</dbReference>
<dbReference type="OrthoDB" id="5598057at2759"/>
<dbReference type="VEuPathDB" id="FungiDB:Bcin02g06630"/>
<keyword evidence="5" id="KW-1185">Reference proteome</keyword>
<feature type="compositionally biased region" description="Basic residues" evidence="2">
    <location>
        <begin position="104"/>
        <end position="120"/>
    </location>
</feature>
<reference evidence="4 5" key="2">
    <citation type="journal article" date="2012" name="Eukaryot. Cell">
        <title>Genome update of Botrytis cinerea strains B05.10 and T4.</title>
        <authorList>
            <person name="Staats M."/>
            <person name="van Kan J.A."/>
        </authorList>
    </citation>
    <scope>NUCLEOTIDE SEQUENCE [LARGE SCALE GENOMIC DNA]</scope>
    <source>
        <strain evidence="4 5">B05.10</strain>
    </source>
</reference>
<protein>
    <recommendedName>
        <fullName evidence="3">PH domain-containing protein</fullName>
    </recommendedName>
</protein>
<keyword evidence="1" id="KW-0597">Phosphoprotein</keyword>
<dbReference type="Proteomes" id="UP000001798">
    <property type="component" value="Chromosome 2"/>
</dbReference>
<feature type="region of interest" description="Disordered" evidence="2">
    <location>
        <begin position="1"/>
        <end position="69"/>
    </location>
</feature>
<dbReference type="InterPro" id="IPR011993">
    <property type="entry name" value="PH-like_dom_sf"/>
</dbReference>
<dbReference type="SUPFAM" id="SSF50729">
    <property type="entry name" value="PH domain-like"/>
    <property type="match status" value="1"/>
</dbReference>
<reference evidence="4 5" key="1">
    <citation type="journal article" date="2011" name="PLoS Genet.">
        <title>Genomic analysis of the necrotrophic fungal pathogens Sclerotinia sclerotiorum and Botrytis cinerea.</title>
        <authorList>
            <person name="Amselem J."/>
            <person name="Cuomo C.A."/>
            <person name="van Kan J.A."/>
            <person name="Viaud M."/>
            <person name="Benito E.P."/>
            <person name="Couloux A."/>
            <person name="Coutinho P.M."/>
            <person name="de Vries R.P."/>
            <person name="Dyer P.S."/>
            <person name="Fillinger S."/>
            <person name="Fournier E."/>
            <person name="Gout L."/>
            <person name="Hahn M."/>
            <person name="Kohn L."/>
            <person name="Lapalu N."/>
            <person name="Plummer K.M."/>
            <person name="Pradier J.M."/>
            <person name="Quevillon E."/>
            <person name="Sharon A."/>
            <person name="Simon A."/>
            <person name="ten Have A."/>
            <person name="Tudzynski B."/>
            <person name="Tudzynski P."/>
            <person name="Wincker P."/>
            <person name="Andrew M."/>
            <person name="Anthouard V."/>
            <person name="Beever R.E."/>
            <person name="Beffa R."/>
            <person name="Benoit I."/>
            <person name="Bouzid O."/>
            <person name="Brault B."/>
            <person name="Chen Z."/>
            <person name="Choquer M."/>
            <person name="Collemare J."/>
            <person name="Cotton P."/>
            <person name="Danchin E.G."/>
            <person name="Da Silva C."/>
            <person name="Gautier A."/>
            <person name="Giraud C."/>
            <person name="Giraud T."/>
            <person name="Gonzalez C."/>
            <person name="Grossetete S."/>
            <person name="Guldener U."/>
            <person name="Henrissat B."/>
            <person name="Howlett B.J."/>
            <person name="Kodira C."/>
            <person name="Kretschmer M."/>
            <person name="Lappartient A."/>
            <person name="Leroch M."/>
            <person name="Levis C."/>
            <person name="Mauceli E."/>
            <person name="Neuveglise C."/>
            <person name="Oeser B."/>
            <person name="Pearson M."/>
            <person name="Poulain J."/>
            <person name="Poussereau N."/>
            <person name="Quesneville H."/>
            <person name="Rascle C."/>
            <person name="Schumacher J."/>
            <person name="Segurens B."/>
            <person name="Sexton A."/>
            <person name="Silva E."/>
            <person name="Sirven C."/>
            <person name="Soanes D.M."/>
            <person name="Talbot N.J."/>
            <person name="Templeton M."/>
            <person name="Yandava C."/>
            <person name="Yarden O."/>
            <person name="Zeng Q."/>
            <person name="Rollins J.A."/>
            <person name="Lebrun M.H."/>
            <person name="Dickman M."/>
        </authorList>
    </citation>
    <scope>NUCLEOTIDE SEQUENCE [LARGE SCALE GENOMIC DNA]</scope>
    <source>
        <strain evidence="4 5">B05.10</strain>
    </source>
</reference>
<dbReference type="CDD" id="cd13311">
    <property type="entry name" value="PH_Slm1"/>
    <property type="match status" value="1"/>
</dbReference>
<dbReference type="PANTHER" id="PTHR31941">
    <property type="entry name" value="CYTOSKELETAL SIGNALING PROTEIN SLM1"/>
    <property type="match status" value="1"/>
</dbReference>
<dbReference type="AlphaFoldDB" id="A0A384JAP3"/>
<evidence type="ECO:0000313" key="4">
    <source>
        <dbReference type="EMBL" id="ATZ47374.1"/>
    </source>
</evidence>
<evidence type="ECO:0000256" key="1">
    <source>
        <dbReference type="ARBA" id="ARBA00022553"/>
    </source>
</evidence>
<accession>A0A384JAP3</accession>
<evidence type="ECO:0000313" key="5">
    <source>
        <dbReference type="Proteomes" id="UP000001798"/>
    </source>
</evidence>
<dbReference type="Pfam" id="PF20400">
    <property type="entry name" value="BAR_4"/>
    <property type="match status" value="1"/>
</dbReference>
<sequence length="869" mass="94206">MSTIGTNSAIPAPAQSYTDRGYGAASTPRAHPQSQIINGGGSAVLDYAPNDHDPHNPNNPNSNGRFNEEWDASQRGSSIIEGNMHRSHSVMSQGDTLIPSRGGTLKKKSSLKRSGSRRSSRAGSVRSLVVHPQGDIDEAHSAFYSPVPTSGNPTDILANRFQAWRKVLKDLIVYFKEIQSQYEHRSKSLLKVSNVINNTTAPAVFLPTGGIDDALRILRNYHKSAIAEANKSRDIEQDVILALTGLRSDLQQKIKEIKGLSGDFKNSVDKEMEATRKAVAALQDGLGQSDIDPSQMTGKHDPYLLRLAVDRQVEKQIDEENYLHQAYLNLEASGRELEAIVVGEIQKSYNALAGILKREADGAYSAVDELRTGPIAMPKDHEWTAFVENDEHFIDPKVPIRTPEIIRYPGQDNELAGCIREGLLERKSKFLKSYTAGWYVLSPTHLHEFRSADKLGAPIMSLYLPEQKLGSHSNEGGSSNKFILKGRQTGALHRGHSWVFRAETRDTLLAWYEDIKTLTEKSPQERNAFVRQHARSVSGTSQRAGSISSDGVMDEEDEEPFSAHTSAVVGTQGLKQEQKRPEPGGRFPSDLQINATRGLQAPLSPSSGSSNFGGEADDAVITAAALPASGVGHHYGEDPGHASPTHAQMINQAAEEDGVNPYTYEPIQNMNTTRNNQHHELPTTAATAGLGGAALGIAGTAAYHDHQLQKERERADMEAAMIAAPDTDQLREQADMEAAMIAAPDDHIYDDEAQQQTDLEATAIAAPDTQMSGGRSQGDISAAPWFDEAGETAAISTVAAAAAVSTATNTTEPRSMEALLDPLAKDLERPTLAAGQNHQSVQSISQLHVPGEFPMTRTDTESSLGNEIV</sequence>
<gene>
    <name evidence="4" type="ORF">BCIN_02g06630</name>
</gene>
<organism evidence="4 5">
    <name type="scientific">Botryotinia fuckeliana (strain B05.10)</name>
    <name type="common">Noble rot fungus</name>
    <name type="synonym">Botrytis cinerea</name>
    <dbReference type="NCBI Taxonomy" id="332648"/>
    <lineage>
        <taxon>Eukaryota</taxon>
        <taxon>Fungi</taxon>
        <taxon>Dikarya</taxon>
        <taxon>Ascomycota</taxon>
        <taxon>Pezizomycotina</taxon>
        <taxon>Leotiomycetes</taxon>
        <taxon>Helotiales</taxon>
        <taxon>Sclerotiniaceae</taxon>
        <taxon>Botrytis</taxon>
    </lineage>
</organism>
<dbReference type="InterPro" id="IPR046869">
    <property type="entry name" value="SLM1/RGC1-like_PH"/>
</dbReference>
<dbReference type="GeneID" id="5431061"/>
<feature type="compositionally biased region" description="Polar residues" evidence="2">
    <location>
        <begin position="563"/>
        <end position="575"/>
    </location>
</feature>
<dbReference type="InterPro" id="IPR043453">
    <property type="entry name" value="Slm1_PH"/>
</dbReference>
<dbReference type="KEGG" id="bfu:BCIN_02g06630"/>